<dbReference type="PANTHER" id="PTHR39210">
    <property type="entry name" value="HEPARIN-SULFATE LYASE"/>
    <property type="match status" value="1"/>
</dbReference>
<keyword evidence="3" id="KW-0574">Periplasm</keyword>
<evidence type="ECO:0000313" key="7">
    <source>
        <dbReference type="EMBL" id="TDU73411.1"/>
    </source>
</evidence>
<dbReference type="OrthoDB" id="7335480at2"/>
<keyword evidence="2" id="KW-0732">Signal</keyword>
<dbReference type="InterPro" id="IPR031680">
    <property type="entry name" value="Hepar_II_III_N"/>
</dbReference>
<dbReference type="EMBL" id="SOCA01000002">
    <property type="protein sequence ID" value="TDU73411.1"/>
    <property type="molecule type" value="Genomic_DNA"/>
</dbReference>
<evidence type="ECO:0000256" key="2">
    <source>
        <dbReference type="ARBA" id="ARBA00022729"/>
    </source>
</evidence>
<keyword evidence="4" id="KW-0456">Lyase</keyword>
<dbReference type="Gene3D" id="2.70.98.70">
    <property type="match status" value="1"/>
</dbReference>
<organism evidence="7 8">
    <name type="scientific">Prosthecobacter fusiformis</name>
    <dbReference type="NCBI Taxonomy" id="48464"/>
    <lineage>
        <taxon>Bacteria</taxon>
        <taxon>Pseudomonadati</taxon>
        <taxon>Verrucomicrobiota</taxon>
        <taxon>Verrucomicrobiia</taxon>
        <taxon>Verrucomicrobiales</taxon>
        <taxon>Verrucomicrobiaceae</taxon>
        <taxon>Prosthecobacter</taxon>
    </lineage>
</organism>
<dbReference type="InterPro" id="IPR008929">
    <property type="entry name" value="Chondroitin_lyas"/>
</dbReference>
<gene>
    <name evidence="7" type="ORF">EI77_01881</name>
</gene>
<dbReference type="AlphaFoldDB" id="A0A4R7S4X3"/>
<dbReference type="GO" id="GO:0016829">
    <property type="term" value="F:lyase activity"/>
    <property type="evidence" value="ECO:0007669"/>
    <property type="project" value="UniProtKB-KW"/>
</dbReference>
<dbReference type="GO" id="GO:0042597">
    <property type="term" value="C:periplasmic space"/>
    <property type="evidence" value="ECO:0007669"/>
    <property type="project" value="UniProtKB-SubCell"/>
</dbReference>
<dbReference type="SUPFAM" id="SSF48230">
    <property type="entry name" value="Chondroitin AC/alginate lyase"/>
    <property type="match status" value="1"/>
</dbReference>
<feature type="domain" description="Heparin-sulfate lyase N-terminal" evidence="6">
    <location>
        <begin position="128"/>
        <end position="299"/>
    </location>
</feature>
<protein>
    <submittedName>
        <fullName evidence="7">Heparinase II/III-like protein</fullName>
    </submittedName>
</protein>
<dbReference type="Pfam" id="PF16889">
    <property type="entry name" value="Hepar_II_III_N"/>
    <property type="match status" value="1"/>
</dbReference>
<evidence type="ECO:0000256" key="1">
    <source>
        <dbReference type="ARBA" id="ARBA00004418"/>
    </source>
</evidence>
<dbReference type="Proteomes" id="UP000295662">
    <property type="component" value="Unassembled WGS sequence"/>
</dbReference>
<name>A0A4R7S4X3_9BACT</name>
<dbReference type="Pfam" id="PF07940">
    <property type="entry name" value="Hepar_II_III_C"/>
    <property type="match status" value="1"/>
</dbReference>
<evidence type="ECO:0000259" key="5">
    <source>
        <dbReference type="Pfam" id="PF07940"/>
    </source>
</evidence>
<proteinExistence type="predicted"/>
<comment type="caution">
    <text evidence="7">The sequence shown here is derived from an EMBL/GenBank/DDBJ whole genome shotgun (WGS) entry which is preliminary data.</text>
</comment>
<comment type="subcellular location">
    <subcellularLocation>
        <location evidence="1">Periplasm</location>
    </subcellularLocation>
</comment>
<accession>A0A4R7S4X3</accession>
<evidence type="ECO:0000313" key="8">
    <source>
        <dbReference type="Proteomes" id="UP000295662"/>
    </source>
</evidence>
<dbReference type="Gene3D" id="1.50.10.100">
    <property type="entry name" value="Chondroitin AC/alginate lyase"/>
    <property type="match status" value="1"/>
</dbReference>
<dbReference type="PANTHER" id="PTHR39210:SF1">
    <property type="entry name" value="HEPARIN-SULFATE LYASE"/>
    <property type="match status" value="1"/>
</dbReference>
<evidence type="ECO:0000256" key="4">
    <source>
        <dbReference type="ARBA" id="ARBA00023239"/>
    </source>
</evidence>
<dbReference type="RefSeq" id="WP_133794920.1">
    <property type="nucleotide sequence ID" value="NZ_SOCA01000002.1"/>
</dbReference>
<evidence type="ECO:0000259" key="6">
    <source>
        <dbReference type="Pfam" id="PF16889"/>
    </source>
</evidence>
<evidence type="ECO:0000256" key="3">
    <source>
        <dbReference type="ARBA" id="ARBA00022764"/>
    </source>
</evidence>
<reference evidence="7 8" key="1">
    <citation type="submission" date="2019-03" db="EMBL/GenBank/DDBJ databases">
        <title>Genomic Encyclopedia of Archaeal and Bacterial Type Strains, Phase II (KMG-II): from individual species to whole genera.</title>
        <authorList>
            <person name="Goeker M."/>
        </authorList>
    </citation>
    <scope>NUCLEOTIDE SEQUENCE [LARGE SCALE GENOMIC DNA]</scope>
    <source>
        <strain evidence="7 8">ATCC 25309</strain>
    </source>
</reference>
<dbReference type="InterPro" id="IPR012480">
    <property type="entry name" value="Hepar_II_III_C"/>
</dbReference>
<sequence length="611" mass="68304">MKLPQTIAWYMHRLRAMKPAEIRHRLEEKWRQFTQPGFLETLVSFDPGPASARGPRLPDKATASLELRTRLAADAQKLQAGQWLLFGWRELEVGSPPCWHRDAFCGVVIDPDKPAHLLNHRDLPDGADARTIWEINRWAEMTRLAMHGWLNGDAPAIRTAQQWLEDWCDRNPPGQGINWTSPLEAALRLINFTWFDALVAAHGGESLKKAQAQLVRRIVPVHAAWIWRYRSAGSSANNHLLGELTALVVAVSRWPGLSEVACSAETAWDVLEQEILHQFSPDGGSREQALHYHLFAFDLAWLAVLTVGCKAGPVYDRLAAASGYFQALAHGKEPWDFGDNDDAQVLPVTRDRSLAVHEWLEWLNGESGDLRFWLGVPPPALSVPPRYIFPASGMGIAAENGWKVRIDASPLGFGSLAAHGHGDALHVSVWDGDNALLVDPGTGGYYGHRQWRTELAAWTAHNGPQPLQGYQTPRRLGAFLWTRHHKTPALSMDASVITAELQHEGHHFKRSVSVTPEGVQIRDVEAEKKNFKVRLMFSPECQIKKISSGSENGFEINRETRGWTLFINPEVADALLTEGRASPAYGCMETVQVLELTSKQGELMLTIQRRF</sequence>
<keyword evidence="8" id="KW-1185">Reference proteome</keyword>
<feature type="domain" description="Heparinase II/III-like C-terminal" evidence="5">
    <location>
        <begin position="389"/>
        <end position="594"/>
    </location>
</feature>